<dbReference type="EMBL" id="JAIFTL010000125">
    <property type="protein sequence ID" value="KAG9322885.1"/>
    <property type="molecule type" value="Genomic_DNA"/>
</dbReference>
<evidence type="ECO:0000256" key="3">
    <source>
        <dbReference type="SAM" id="SignalP"/>
    </source>
</evidence>
<protein>
    <recommendedName>
        <fullName evidence="6">Nudix hydrolase 3</fullName>
    </recommendedName>
</protein>
<dbReference type="Pfam" id="PF03571">
    <property type="entry name" value="Peptidase_M49"/>
    <property type="match status" value="1"/>
</dbReference>
<evidence type="ECO:0000256" key="1">
    <source>
        <dbReference type="ARBA" id="ARBA00022723"/>
    </source>
</evidence>
<evidence type="ECO:0000313" key="4">
    <source>
        <dbReference type="EMBL" id="KAG9322885.1"/>
    </source>
</evidence>
<name>A0A9P8D1B8_MORAP</name>
<dbReference type="GO" id="GO:0046872">
    <property type="term" value="F:metal ion binding"/>
    <property type="evidence" value="ECO:0007669"/>
    <property type="project" value="UniProtKB-KW"/>
</dbReference>
<dbReference type="GO" id="GO:0008239">
    <property type="term" value="F:dipeptidyl-peptidase activity"/>
    <property type="evidence" value="ECO:0007669"/>
    <property type="project" value="TreeGrafter"/>
</dbReference>
<keyword evidence="3" id="KW-0732">Signal</keyword>
<dbReference type="Proteomes" id="UP000717515">
    <property type="component" value="Unassembled WGS sequence"/>
</dbReference>
<evidence type="ECO:0008006" key="6">
    <source>
        <dbReference type="Google" id="ProtNLM"/>
    </source>
</evidence>
<dbReference type="Gene3D" id="3.30.540.30">
    <property type="match status" value="1"/>
</dbReference>
<dbReference type="AlphaFoldDB" id="A0A9P8D1B8"/>
<feature type="signal peptide" evidence="3">
    <location>
        <begin position="1"/>
        <end position="16"/>
    </location>
</feature>
<proteinExistence type="predicted"/>
<dbReference type="InterPro" id="IPR039461">
    <property type="entry name" value="Peptidase_M49"/>
</dbReference>
<dbReference type="GO" id="GO:0005737">
    <property type="term" value="C:cytoplasm"/>
    <property type="evidence" value="ECO:0007669"/>
    <property type="project" value="TreeGrafter"/>
</dbReference>
<keyword evidence="1" id="KW-0479">Metal-binding</keyword>
<evidence type="ECO:0000313" key="5">
    <source>
        <dbReference type="Proteomes" id="UP000717515"/>
    </source>
</evidence>
<gene>
    <name evidence="4" type="ORF">KVV02_002394</name>
</gene>
<accession>A0A9P8D1B8</accession>
<reference evidence="4" key="1">
    <citation type="submission" date="2021-07" db="EMBL/GenBank/DDBJ databases">
        <title>Draft genome of Mortierella alpina, strain LL118, isolated from an aspen leaf litter sample.</title>
        <authorList>
            <person name="Yang S."/>
            <person name="Vinatzer B.A."/>
        </authorList>
    </citation>
    <scope>NUCLEOTIDE SEQUENCE</scope>
    <source>
        <strain evidence="4">LL118</strain>
    </source>
</reference>
<comment type="caution">
    <text evidence="4">The sequence shown here is derived from an EMBL/GenBank/DDBJ whole genome shotgun (WGS) entry which is preliminary data.</text>
</comment>
<evidence type="ECO:0000256" key="2">
    <source>
        <dbReference type="ARBA" id="ARBA00022801"/>
    </source>
</evidence>
<dbReference type="PANTHER" id="PTHR23422">
    <property type="entry name" value="DIPEPTIDYL PEPTIDASE III-RELATED"/>
    <property type="match status" value="1"/>
</dbReference>
<organism evidence="4 5">
    <name type="scientific">Mortierella alpina</name>
    <name type="common">Oleaginous fungus</name>
    <name type="synonym">Mortierella renispora</name>
    <dbReference type="NCBI Taxonomy" id="64518"/>
    <lineage>
        <taxon>Eukaryota</taxon>
        <taxon>Fungi</taxon>
        <taxon>Fungi incertae sedis</taxon>
        <taxon>Mucoromycota</taxon>
        <taxon>Mortierellomycotina</taxon>
        <taxon>Mortierellomycetes</taxon>
        <taxon>Mortierellales</taxon>
        <taxon>Mortierellaceae</taxon>
        <taxon>Mortierella</taxon>
    </lineage>
</organism>
<feature type="chain" id="PRO_5040340273" description="Nudix hydrolase 3" evidence="3">
    <location>
        <begin position="17"/>
        <end position="672"/>
    </location>
</feature>
<keyword evidence="2" id="KW-0378">Hydrolase</keyword>
<sequence length="672" mass="75297">MHYICVLHIMCSFSLASPCSHEAPFGDGSVTWARRRSFTPTLFSVCLLLLPCYPATLALLCPQFPPAAYLRRVTALLIIIRALKELAHLARSNHHCPRLATPVSLQINYPRRFVLPSHFIRHSTMTSTATTTSPLSKQLARFEEIRVGGAQYLDHLSAGDREAIPLLVQVGKLFDQIYIRQRWSGNEALHAHVKSQNDARLALGLQLFKGPWGLDEEKFIKSVKEEGQETIHIPHEPPVHGNFYPDDIKQEEYLAWVAGLEGQAKINAESYYHVVKRDSTTGLLYTVPYSEEYKDFLVPASELMKQAARLVSDQSLAKFLKSRAEAFISNEYVDSDVDWLRISKDSPLDVTAGPYENYTDKLLSIRTAYEFLLHATDFESSAILAKFSSRLQDMEDQMPVDELYKAKDLYPPAIITVNQLYSGGDVAVPMTSAYNLPNDEAPIKIAGSKLVIIKNVQQSKFAKVLLPIAEQVLDKDQLQKVDFEAFFQHVLMHEVAHSLGPHFLVREKEKKVRTALEEYHAAFEEAKADIAGLHAVALLLKDGTLSGGPDAESFYMTYLASAFRSIRFGITEAHGLGQAMQFEYLMEKGGFAYDAETRKFRVVMDKIEDAVKSLTTEILVLQGDGDKQKVKAFADKYGFISPAVKQALANLEDLGIPVDVYPRYGILEDGTV</sequence>
<dbReference type="PANTHER" id="PTHR23422:SF9">
    <property type="entry name" value="ZN-DEPENDENT HYDROLASE"/>
    <property type="match status" value="1"/>
</dbReference>